<proteinExistence type="predicted"/>
<dbReference type="Proteomes" id="UP001213681">
    <property type="component" value="Unassembled WGS sequence"/>
</dbReference>
<accession>A0AAD6BYM1</accession>
<dbReference type="RefSeq" id="XP_056762296.1">
    <property type="nucleotide sequence ID" value="XM_056913447.1"/>
</dbReference>
<reference evidence="1" key="1">
    <citation type="submission" date="2022-12" db="EMBL/GenBank/DDBJ databases">
        <authorList>
            <person name="Petersen C."/>
        </authorList>
    </citation>
    <scope>NUCLEOTIDE SEQUENCE</scope>
    <source>
        <strain evidence="1">IBT 16125</strain>
    </source>
</reference>
<dbReference type="AlphaFoldDB" id="A0AAD6BYM1"/>
<keyword evidence="2" id="KW-1185">Reference proteome</keyword>
<organism evidence="1 2">
    <name type="scientific">Penicillium daleae</name>
    <dbReference type="NCBI Taxonomy" id="63821"/>
    <lineage>
        <taxon>Eukaryota</taxon>
        <taxon>Fungi</taxon>
        <taxon>Dikarya</taxon>
        <taxon>Ascomycota</taxon>
        <taxon>Pezizomycotina</taxon>
        <taxon>Eurotiomycetes</taxon>
        <taxon>Eurotiomycetidae</taxon>
        <taxon>Eurotiales</taxon>
        <taxon>Aspergillaceae</taxon>
        <taxon>Penicillium</taxon>
    </lineage>
</organism>
<reference evidence="1" key="2">
    <citation type="journal article" date="2023" name="IMA Fungus">
        <title>Comparative genomic study of the Penicillium genus elucidates a diverse pangenome and 15 lateral gene transfer events.</title>
        <authorList>
            <person name="Petersen C."/>
            <person name="Sorensen T."/>
            <person name="Nielsen M.R."/>
            <person name="Sondergaard T.E."/>
            <person name="Sorensen J.L."/>
            <person name="Fitzpatrick D.A."/>
            <person name="Frisvad J.C."/>
            <person name="Nielsen K.L."/>
        </authorList>
    </citation>
    <scope>NUCLEOTIDE SEQUENCE</scope>
    <source>
        <strain evidence="1">IBT 16125</strain>
    </source>
</reference>
<name>A0AAD6BYM1_9EURO</name>
<sequence>MSSFLIPKKDGVARYDWDSFAHEKKGYISFHLVKFLLIYEEIDTVLDSVLIQKTALKVYICLNVLYCFPEIWDAAAGKTEDNDYRDSKSYQNIIALCIPAHGNTFAVNYPHRLFVGLSNRHLSKAAGKWGTRPFNGFLSLERSAIDKPSIAEAYLVRAILISKGLPVELAVGVMRFVGYEGKRRLTIPNDPFHPSNKEELVKYLNYCWKLLICCDILAKTIGKHINWYEKVSQCIHELWSCGGGYWTRPVNHSYCFCKPHNRKLEMRCPVEFKMGTTNCQN</sequence>
<dbReference type="GeneID" id="81603690"/>
<comment type="caution">
    <text evidence="1">The sequence shown here is derived from an EMBL/GenBank/DDBJ whole genome shotgun (WGS) entry which is preliminary data.</text>
</comment>
<protein>
    <submittedName>
        <fullName evidence="1">Uncharacterized protein</fullName>
    </submittedName>
</protein>
<evidence type="ECO:0000313" key="1">
    <source>
        <dbReference type="EMBL" id="KAJ5439067.1"/>
    </source>
</evidence>
<dbReference type="EMBL" id="JAPVEA010000008">
    <property type="protein sequence ID" value="KAJ5439067.1"/>
    <property type="molecule type" value="Genomic_DNA"/>
</dbReference>
<evidence type="ECO:0000313" key="2">
    <source>
        <dbReference type="Proteomes" id="UP001213681"/>
    </source>
</evidence>
<gene>
    <name evidence="1" type="ORF">N7458_010065</name>
</gene>